<dbReference type="PANTHER" id="PTHR48028:SF4">
    <property type="entry name" value="SC35-LIKE SPLICING FACTOR"/>
    <property type="match status" value="1"/>
</dbReference>
<gene>
    <name evidence="13" type="ORF">HW555_002989</name>
</gene>
<keyword evidence="5" id="KW-0508">mRNA splicing</keyword>
<feature type="compositionally biased region" description="Polar residues" evidence="11">
    <location>
        <begin position="113"/>
        <end position="125"/>
    </location>
</feature>
<organism evidence="13 14">
    <name type="scientific">Spodoptera exigua</name>
    <name type="common">Beet armyworm</name>
    <name type="synonym">Noctua fulgens</name>
    <dbReference type="NCBI Taxonomy" id="7107"/>
    <lineage>
        <taxon>Eukaryota</taxon>
        <taxon>Metazoa</taxon>
        <taxon>Ecdysozoa</taxon>
        <taxon>Arthropoda</taxon>
        <taxon>Hexapoda</taxon>
        <taxon>Insecta</taxon>
        <taxon>Pterygota</taxon>
        <taxon>Neoptera</taxon>
        <taxon>Endopterygota</taxon>
        <taxon>Lepidoptera</taxon>
        <taxon>Glossata</taxon>
        <taxon>Ditrysia</taxon>
        <taxon>Noctuoidea</taxon>
        <taxon>Noctuidae</taxon>
        <taxon>Amphipyrinae</taxon>
        <taxon>Spodoptera</taxon>
    </lineage>
</organism>
<dbReference type="Gene3D" id="3.30.70.330">
    <property type="match status" value="1"/>
</dbReference>
<dbReference type="SMART" id="SM00360">
    <property type="entry name" value="RRM"/>
    <property type="match status" value="1"/>
</dbReference>
<dbReference type="AlphaFoldDB" id="A0A835L8Z4"/>
<dbReference type="EMBL" id="JACKWZ010000027">
    <property type="protein sequence ID" value="KAF9421006.1"/>
    <property type="molecule type" value="Genomic_DNA"/>
</dbReference>
<comment type="caution">
    <text evidence="13">The sequence shown here is derived from an EMBL/GenBank/DDBJ whole genome shotgun (WGS) entry which is preliminary data.</text>
</comment>
<dbReference type="InterPro" id="IPR012677">
    <property type="entry name" value="Nucleotide-bd_a/b_plait_sf"/>
</dbReference>
<keyword evidence="6" id="KW-0539">Nucleus</keyword>
<feature type="region of interest" description="Disordered" evidence="11">
    <location>
        <begin position="94"/>
        <end position="126"/>
    </location>
</feature>
<dbReference type="SUPFAM" id="SSF54928">
    <property type="entry name" value="RNA-binding domain, RBD"/>
    <property type="match status" value="1"/>
</dbReference>
<evidence type="ECO:0000256" key="2">
    <source>
        <dbReference type="ARBA" id="ARBA00015058"/>
    </source>
</evidence>
<evidence type="ECO:0000256" key="3">
    <source>
        <dbReference type="ARBA" id="ARBA00022664"/>
    </source>
</evidence>
<dbReference type="InterPro" id="IPR000504">
    <property type="entry name" value="RRM_dom"/>
</dbReference>
<evidence type="ECO:0000256" key="6">
    <source>
        <dbReference type="ARBA" id="ARBA00023242"/>
    </source>
</evidence>
<accession>A0A835L8Z4</accession>
<dbReference type="GO" id="GO:0005634">
    <property type="term" value="C:nucleus"/>
    <property type="evidence" value="ECO:0007669"/>
    <property type="project" value="UniProtKB-SubCell"/>
</dbReference>
<dbReference type="Proteomes" id="UP000648187">
    <property type="component" value="Unassembled WGS sequence"/>
</dbReference>
<dbReference type="GO" id="GO:0008380">
    <property type="term" value="P:RNA splicing"/>
    <property type="evidence" value="ECO:0007669"/>
    <property type="project" value="UniProtKB-KW"/>
</dbReference>
<reference evidence="13" key="1">
    <citation type="submission" date="2020-08" db="EMBL/GenBank/DDBJ databases">
        <title>Spodoptera exigua strain:BAW_Kor-Di-RS1 Genome sequencing and assembly.</title>
        <authorList>
            <person name="Kim J."/>
            <person name="Nam H.Y."/>
            <person name="Kwon M."/>
            <person name="Choi J.H."/>
            <person name="Cho S.R."/>
            <person name="Kim G.-H."/>
        </authorList>
    </citation>
    <scope>NUCLEOTIDE SEQUENCE</scope>
    <source>
        <strain evidence="13">BAW_Kor-Di-RS1</strain>
        <tissue evidence="13">Whole-body</tissue>
    </source>
</reference>
<evidence type="ECO:0000256" key="9">
    <source>
        <dbReference type="ARBA" id="ARBA00032663"/>
    </source>
</evidence>
<dbReference type="InterPro" id="IPR051106">
    <property type="entry name" value="RNA-bind/splicing_reg"/>
</dbReference>
<dbReference type="GO" id="GO:0006397">
    <property type="term" value="P:mRNA processing"/>
    <property type="evidence" value="ECO:0007669"/>
    <property type="project" value="UniProtKB-KW"/>
</dbReference>
<dbReference type="InterPro" id="IPR035979">
    <property type="entry name" value="RBD_domain_sf"/>
</dbReference>
<evidence type="ECO:0000256" key="5">
    <source>
        <dbReference type="ARBA" id="ARBA00023187"/>
    </source>
</evidence>
<evidence type="ECO:0000256" key="4">
    <source>
        <dbReference type="ARBA" id="ARBA00022884"/>
    </source>
</evidence>
<sequence length="185" mass="20654">MSYGRPPPRIDGMVSLKVDNLTYRTTPEDLRRVFERCGEVGDIYIPRDRYTRESRGFAFVRFYDRRDAEEALDSLDGRMLDGRELRVQMARYGRPSSPYRSRYDRRRRSIPSKSQNIPSQGQSATRVHGLVHVVDPGLVPDPEGGHALTAAAALALAVVPTLRALVDAPAAVPAHDHALGIEMLS</sequence>
<evidence type="ECO:0000256" key="7">
    <source>
        <dbReference type="ARBA" id="ARBA00029589"/>
    </source>
</evidence>
<keyword evidence="3" id="KW-0507">mRNA processing</keyword>
<dbReference type="PANTHER" id="PTHR48028">
    <property type="entry name" value="GLYCINE-RICH RNA-BINDING PROTEIN RZ1A"/>
    <property type="match status" value="1"/>
</dbReference>
<evidence type="ECO:0000256" key="11">
    <source>
        <dbReference type="SAM" id="MobiDB-lite"/>
    </source>
</evidence>
<dbReference type="PROSITE" id="PS50102">
    <property type="entry name" value="RRM"/>
    <property type="match status" value="1"/>
</dbReference>
<dbReference type="CDD" id="cd12311">
    <property type="entry name" value="RRM_SRSF2_SRSF8"/>
    <property type="match status" value="1"/>
</dbReference>
<dbReference type="Pfam" id="PF00076">
    <property type="entry name" value="RRM_1"/>
    <property type="match status" value="1"/>
</dbReference>
<comment type="subcellular location">
    <subcellularLocation>
        <location evidence="1">Nucleus</location>
    </subcellularLocation>
</comment>
<protein>
    <recommendedName>
        <fullName evidence="2">Serine/arginine-rich splicing factor 2</fullName>
    </recommendedName>
    <alternativeName>
        <fullName evidence="9">Splicing component, 35 kDa</fullName>
    </alternativeName>
    <alternativeName>
        <fullName evidence="8">Splicing factor SC35</fullName>
    </alternativeName>
    <alternativeName>
        <fullName evidence="7">Splicing factor, arginine/serine-rich 2</fullName>
    </alternativeName>
</protein>
<name>A0A835L8Z4_SPOEX</name>
<evidence type="ECO:0000313" key="13">
    <source>
        <dbReference type="EMBL" id="KAF9421006.1"/>
    </source>
</evidence>
<evidence type="ECO:0000313" key="14">
    <source>
        <dbReference type="Proteomes" id="UP000648187"/>
    </source>
</evidence>
<dbReference type="GO" id="GO:0003723">
    <property type="term" value="F:RNA binding"/>
    <property type="evidence" value="ECO:0007669"/>
    <property type="project" value="UniProtKB-UniRule"/>
</dbReference>
<proteinExistence type="predicted"/>
<evidence type="ECO:0000256" key="10">
    <source>
        <dbReference type="PROSITE-ProRule" id="PRU00176"/>
    </source>
</evidence>
<keyword evidence="14" id="KW-1185">Reference proteome</keyword>
<evidence type="ECO:0000256" key="1">
    <source>
        <dbReference type="ARBA" id="ARBA00004123"/>
    </source>
</evidence>
<keyword evidence="4 10" id="KW-0694">RNA-binding</keyword>
<evidence type="ECO:0000259" key="12">
    <source>
        <dbReference type="PROSITE" id="PS50102"/>
    </source>
</evidence>
<feature type="domain" description="RRM" evidence="12">
    <location>
        <begin position="14"/>
        <end position="92"/>
    </location>
</feature>
<evidence type="ECO:0000256" key="8">
    <source>
        <dbReference type="ARBA" id="ARBA00029667"/>
    </source>
</evidence>